<protein>
    <submittedName>
        <fullName evidence="2">Uncharacterized protein</fullName>
    </submittedName>
</protein>
<dbReference type="EMBL" id="BGZK01000880">
    <property type="protein sequence ID" value="GBP63812.1"/>
    <property type="molecule type" value="Genomic_DNA"/>
</dbReference>
<accession>A0A4C1XLD2</accession>
<sequence>MIEFRNGRTDVKMTPVVHERAGVVLRRNASSNEWIPRVLHTTCGATAHAPPEGMEDVTDNLLKNALKNTHDDNSIKATAKKYSIPKLTTHSKYTRNAPEECTKGPETNLIAEEPYKNFKTAMSRVAPIHVTGSDLLIKSCERYLLLLYLGQHNNKERQPGRCATLPCRTLGDSSRDVTSQDGRQPVGGGGRPLPRPAPALPLAYRSAGRAPRRQPTQLVDIASNGLNAPRRRAAGGGRPRPQTRRANGSVGRPRAPAPPADATPRRGAARADVTAR</sequence>
<comment type="caution">
    <text evidence="2">The sequence shown here is derived from an EMBL/GenBank/DDBJ whole genome shotgun (WGS) entry which is preliminary data.</text>
</comment>
<evidence type="ECO:0000313" key="2">
    <source>
        <dbReference type="EMBL" id="GBP63812.1"/>
    </source>
</evidence>
<name>A0A4C1XLD2_EUMVA</name>
<proteinExistence type="predicted"/>
<evidence type="ECO:0000313" key="3">
    <source>
        <dbReference type="Proteomes" id="UP000299102"/>
    </source>
</evidence>
<evidence type="ECO:0000256" key="1">
    <source>
        <dbReference type="SAM" id="MobiDB-lite"/>
    </source>
</evidence>
<reference evidence="2 3" key="1">
    <citation type="journal article" date="2019" name="Commun. Biol.">
        <title>The bagworm genome reveals a unique fibroin gene that provides high tensile strength.</title>
        <authorList>
            <person name="Kono N."/>
            <person name="Nakamura H."/>
            <person name="Ohtoshi R."/>
            <person name="Tomita M."/>
            <person name="Numata K."/>
            <person name="Arakawa K."/>
        </authorList>
    </citation>
    <scope>NUCLEOTIDE SEQUENCE [LARGE SCALE GENOMIC DNA]</scope>
</reference>
<dbReference type="AlphaFoldDB" id="A0A4C1XLD2"/>
<gene>
    <name evidence="2" type="ORF">EVAR_44914_1</name>
</gene>
<feature type="compositionally biased region" description="Low complexity" evidence="1">
    <location>
        <begin position="262"/>
        <end position="276"/>
    </location>
</feature>
<keyword evidence="3" id="KW-1185">Reference proteome</keyword>
<feature type="region of interest" description="Disordered" evidence="1">
    <location>
        <begin position="156"/>
        <end position="276"/>
    </location>
</feature>
<organism evidence="2 3">
    <name type="scientific">Eumeta variegata</name>
    <name type="common">Bagworm moth</name>
    <name type="synonym">Eumeta japonica</name>
    <dbReference type="NCBI Taxonomy" id="151549"/>
    <lineage>
        <taxon>Eukaryota</taxon>
        <taxon>Metazoa</taxon>
        <taxon>Ecdysozoa</taxon>
        <taxon>Arthropoda</taxon>
        <taxon>Hexapoda</taxon>
        <taxon>Insecta</taxon>
        <taxon>Pterygota</taxon>
        <taxon>Neoptera</taxon>
        <taxon>Endopterygota</taxon>
        <taxon>Lepidoptera</taxon>
        <taxon>Glossata</taxon>
        <taxon>Ditrysia</taxon>
        <taxon>Tineoidea</taxon>
        <taxon>Psychidae</taxon>
        <taxon>Oiketicinae</taxon>
        <taxon>Eumeta</taxon>
    </lineage>
</organism>
<dbReference type="Proteomes" id="UP000299102">
    <property type="component" value="Unassembled WGS sequence"/>
</dbReference>